<dbReference type="InterPro" id="IPR001647">
    <property type="entry name" value="HTH_TetR"/>
</dbReference>
<dbReference type="Pfam" id="PF17922">
    <property type="entry name" value="TetR_C_17"/>
    <property type="match status" value="1"/>
</dbReference>
<dbReference type="SUPFAM" id="SSF48498">
    <property type="entry name" value="Tetracyclin repressor-like, C-terminal domain"/>
    <property type="match status" value="1"/>
</dbReference>
<comment type="caution">
    <text evidence="6">The sequence shown here is derived from an EMBL/GenBank/DDBJ whole genome shotgun (WGS) entry which is preliminary data.</text>
</comment>
<dbReference type="GO" id="GO:0003677">
    <property type="term" value="F:DNA binding"/>
    <property type="evidence" value="ECO:0007669"/>
    <property type="project" value="UniProtKB-UniRule"/>
</dbReference>
<protein>
    <submittedName>
        <fullName evidence="6">TetR family transcriptional regulator</fullName>
    </submittedName>
</protein>
<reference evidence="6 7" key="1">
    <citation type="submission" date="2019-11" db="EMBL/GenBank/DDBJ databases">
        <title>Draft genome sequences of five Paenibacillus species of dairy origin.</title>
        <authorList>
            <person name="Olajide A.M."/>
            <person name="Chen S."/>
            <person name="Lapointe G."/>
        </authorList>
    </citation>
    <scope>NUCLEOTIDE SEQUENCE [LARGE SCALE GENOMIC DNA]</scope>
    <source>
        <strain evidence="6 7">12CR55</strain>
    </source>
</reference>
<keyword evidence="1" id="KW-0805">Transcription regulation</keyword>
<dbReference type="Proteomes" id="UP000447876">
    <property type="component" value="Unassembled WGS sequence"/>
</dbReference>
<feature type="domain" description="HTH tetR-type" evidence="5">
    <location>
        <begin position="13"/>
        <end position="73"/>
    </location>
</feature>
<dbReference type="Gene3D" id="1.10.357.10">
    <property type="entry name" value="Tetracycline Repressor, domain 2"/>
    <property type="match status" value="1"/>
</dbReference>
<organism evidence="6 7">
    <name type="scientific">Paenibacillus woosongensis</name>
    <dbReference type="NCBI Taxonomy" id="307580"/>
    <lineage>
        <taxon>Bacteria</taxon>
        <taxon>Bacillati</taxon>
        <taxon>Bacillota</taxon>
        <taxon>Bacilli</taxon>
        <taxon>Bacillales</taxon>
        <taxon>Paenibacillaceae</taxon>
        <taxon>Paenibacillus</taxon>
    </lineage>
</organism>
<dbReference type="InterPro" id="IPR036271">
    <property type="entry name" value="Tet_transcr_reg_TetR-rel_C_sf"/>
</dbReference>
<evidence type="ECO:0000259" key="5">
    <source>
        <dbReference type="PROSITE" id="PS50977"/>
    </source>
</evidence>
<dbReference type="InterPro" id="IPR009057">
    <property type="entry name" value="Homeodomain-like_sf"/>
</dbReference>
<dbReference type="PANTHER" id="PTHR47506">
    <property type="entry name" value="TRANSCRIPTIONAL REGULATORY PROTEIN"/>
    <property type="match status" value="1"/>
</dbReference>
<evidence type="ECO:0000256" key="2">
    <source>
        <dbReference type="ARBA" id="ARBA00023125"/>
    </source>
</evidence>
<dbReference type="PRINTS" id="PR00455">
    <property type="entry name" value="HTHTETR"/>
</dbReference>
<evidence type="ECO:0000256" key="1">
    <source>
        <dbReference type="ARBA" id="ARBA00023015"/>
    </source>
</evidence>
<evidence type="ECO:0000256" key="4">
    <source>
        <dbReference type="PROSITE-ProRule" id="PRU00335"/>
    </source>
</evidence>
<evidence type="ECO:0000313" key="6">
    <source>
        <dbReference type="EMBL" id="MUG48093.1"/>
    </source>
</evidence>
<evidence type="ECO:0000313" key="7">
    <source>
        <dbReference type="Proteomes" id="UP000447876"/>
    </source>
</evidence>
<feature type="DNA-binding region" description="H-T-H motif" evidence="4">
    <location>
        <begin position="36"/>
        <end position="55"/>
    </location>
</feature>
<dbReference type="OrthoDB" id="9814703at2"/>
<evidence type="ECO:0000256" key="3">
    <source>
        <dbReference type="ARBA" id="ARBA00023163"/>
    </source>
</evidence>
<sequence>MMMSPKISDSQREKRKQQILDAAKRVFSEKGYGAATLKDIIEETGMSRGWIYLYFQTKEEIFEALLDHQDAEHEQYIEELLETSASIWDVITTLYSQQQDELLKPPRGGMLPAFYEYFLIGWRDSERSELLLQRYEEGIVRFAALLQKGVDQGEFSPAMSVSDISKLAASFQEGILTHTITVGPETANTQMQQEALIQYLHRLLHS</sequence>
<keyword evidence="3" id="KW-0804">Transcription</keyword>
<gene>
    <name evidence="6" type="ORF">GNP95_24420</name>
</gene>
<dbReference type="RefSeq" id="WP_155613444.1">
    <property type="nucleotide sequence ID" value="NZ_WNZW01000020.1"/>
</dbReference>
<dbReference type="PANTHER" id="PTHR47506:SF6">
    <property type="entry name" value="HTH-TYPE TRANSCRIPTIONAL REPRESSOR NEMR"/>
    <property type="match status" value="1"/>
</dbReference>
<proteinExistence type="predicted"/>
<dbReference type="InterPro" id="IPR041612">
    <property type="entry name" value="YfiR_C"/>
</dbReference>
<dbReference type="Pfam" id="PF00440">
    <property type="entry name" value="TetR_N"/>
    <property type="match status" value="1"/>
</dbReference>
<name>A0A7X2Z5R7_9BACL</name>
<accession>A0A7X2Z5R7</accession>
<dbReference type="PROSITE" id="PS50977">
    <property type="entry name" value="HTH_TETR_2"/>
    <property type="match status" value="1"/>
</dbReference>
<dbReference type="AlphaFoldDB" id="A0A7X2Z5R7"/>
<dbReference type="Gene3D" id="1.10.10.60">
    <property type="entry name" value="Homeodomain-like"/>
    <property type="match status" value="1"/>
</dbReference>
<keyword evidence="2 4" id="KW-0238">DNA-binding</keyword>
<dbReference type="EMBL" id="WNZW01000020">
    <property type="protein sequence ID" value="MUG48093.1"/>
    <property type="molecule type" value="Genomic_DNA"/>
</dbReference>
<dbReference type="SUPFAM" id="SSF46689">
    <property type="entry name" value="Homeodomain-like"/>
    <property type="match status" value="1"/>
</dbReference>